<gene>
    <name evidence="1" type="ORF">LOK49_LG09G00383</name>
</gene>
<accession>A0ACC0GLH5</accession>
<name>A0ACC0GLH5_9ERIC</name>
<reference evidence="1 2" key="1">
    <citation type="journal article" date="2022" name="Plant J.">
        <title>Chromosome-level genome of Camellia lanceoleosa provides a valuable resource for understanding genome evolution and self-incompatibility.</title>
        <authorList>
            <person name="Gong W."/>
            <person name="Xiao S."/>
            <person name="Wang L."/>
            <person name="Liao Z."/>
            <person name="Chang Y."/>
            <person name="Mo W."/>
            <person name="Hu G."/>
            <person name="Li W."/>
            <person name="Zhao G."/>
            <person name="Zhu H."/>
            <person name="Hu X."/>
            <person name="Ji K."/>
            <person name="Xiang X."/>
            <person name="Song Q."/>
            <person name="Yuan D."/>
            <person name="Jin S."/>
            <person name="Zhang L."/>
        </authorList>
    </citation>
    <scope>NUCLEOTIDE SEQUENCE [LARGE SCALE GENOMIC DNA]</scope>
    <source>
        <strain evidence="1">SQ_2022a</strain>
    </source>
</reference>
<proteinExistence type="predicted"/>
<dbReference type="Proteomes" id="UP001060215">
    <property type="component" value="Chromosome 8"/>
</dbReference>
<evidence type="ECO:0000313" key="1">
    <source>
        <dbReference type="EMBL" id="KAI8001930.1"/>
    </source>
</evidence>
<protein>
    <submittedName>
        <fullName evidence="1">Pectinesterase 1</fullName>
    </submittedName>
</protein>
<evidence type="ECO:0000313" key="2">
    <source>
        <dbReference type="Proteomes" id="UP001060215"/>
    </source>
</evidence>
<sequence length="107" mass="11836">MNYGLGAGIALLVTWLGYHVITDPAKASKFTVTHLIQGGEWLDSTGATYTEEIRIREMIRTGAVSRRKRSSEMIGESFDDNDILPSNSHEVQVLAVDDSLVDQKVIE</sequence>
<dbReference type="EMBL" id="CM045765">
    <property type="protein sequence ID" value="KAI8001930.1"/>
    <property type="molecule type" value="Genomic_DNA"/>
</dbReference>
<comment type="caution">
    <text evidence="1">The sequence shown here is derived from an EMBL/GenBank/DDBJ whole genome shotgun (WGS) entry which is preliminary data.</text>
</comment>
<organism evidence="1 2">
    <name type="scientific">Camellia lanceoleosa</name>
    <dbReference type="NCBI Taxonomy" id="1840588"/>
    <lineage>
        <taxon>Eukaryota</taxon>
        <taxon>Viridiplantae</taxon>
        <taxon>Streptophyta</taxon>
        <taxon>Embryophyta</taxon>
        <taxon>Tracheophyta</taxon>
        <taxon>Spermatophyta</taxon>
        <taxon>Magnoliopsida</taxon>
        <taxon>eudicotyledons</taxon>
        <taxon>Gunneridae</taxon>
        <taxon>Pentapetalae</taxon>
        <taxon>asterids</taxon>
        <taxon>Ericales</taxon>
        <taxon>Theaceae</taxon>
        <taxon>Camellia</taxon>
    </lineage>
</organism>
<keyword evidence="2" id="KW-1185">Reference proteome</keyword>